<evidence type="ECO:0000259" key="5">
    <source>
        <dbReference type="PROSITE" id="PS51635"/>
    </source>
</evidence>
<gene>
    <name evidence="6" type="ORF">SM757_23000</name>
</gene>
<evidence type="ECO:0000313" key="7">
    <source>
        <dbReference type="Proteomes" id="UP001293718"/>
    </source>
</evidence>
<feature type="active site" description="Nucleophile" evidence="4">
    <location>
        <position position="58"/>
    </location>
</feature>
<dbReference type="InterPro" id="IPR016035">
    <property type="entry name" value="Acyl_Trfase/lysoPLipase"/>
</dbReference>
<feature type="short sequence motif" description="GXSXG" evidence="4">
    <location>
        <begin position="56"/>
        <end position="60"/>
    </location>
</feature>
<evidence type="ECO:0000313" key="6">
    <source>
        <dbReference type="EMBL" id="MDZ5459453.1"/>
    </source>
</evidence>
<keyword evidence="3 4" id="KW-0443">Lipid metabolism</keyword>
<sequence length="366" mass="39795">MSAASGLAGLWPWRREGARRPVALALQGGGAHGAFTWGVLDELLRRNDLEIAALSGTSAGAMNAIVLAHGLLDGGTEGAREALHRFWHAVSEQMPAGAVRPTRSEDEVPSLHPAAQAMLQWSKLLSPYALNPLNLNPLRKLLSSQIDFERLRASRGPQIFIAATNANTGQLRLFKRQELTVEMALASACLPMLMQAVEIDGEPYWDGGYAANPALLPLVCETDAPDLLILTLNPRVFGALPRTVSQIQHRALEIGFNACFLHELRWLQQLQVLARQGAWRGWGWRRRVAALRVHVIEADEQLAGLPMHTKIIAHRPFMEALRDRGRAHAQVWLASQGEAIGQRSSADLAALLGDGALPMGPLGSPA</sequence>
<protein>
    <submittedName>
        <fullName evidence="6">Patatin-like phospholipase family protein</fullName>
    </submittedName>
</protein>
<proteinExistence type="predicted"/>
<evidence type="ECO:0000256" key="3">
    <source>
        <dbReference type="ARBA" id="ARBA00023098"/>
    </source>
</evidence>
<dbReference type="InterPro" id="IPR050301">
    <property type="entry name" value="NTE"/>
</dbReference>
<keyword evidence="7" id="KW-1185">Reference proteome</keyword>
<dbReference type="RefSeq" id="WP_322467177.1">
    <property type="nucleotide sequence ID" value="NZ_JAXOJX010000044.1"/>
</dbReference>
<dbReference type="SUPFAM" id="SSF52151">
    <property type="entry name" value="FabD/lysophospholipase-like"/>
    <property type="match status" value="1"/>
</dbReference>
<reference evidence="6 7" key="1">
    <citation type="submission" date="2023-11" db="EMBL/GenBank/DDBJ databases">
        <title>Draft genome of Azohydromonas lata strain H1 (DSM1123), a polyhydroxyalkanoate producer.</title>
        <authorList>
            <person name="Traversa D."/>
            <person name="D'Addabbo P."/>
            <person name="Pazzani C."/>
            <person name="Manzari C."/>
            <person name="Chiara M."/>
            <person name="Scrascia M."/>
        </authorList>
    </citation>
    <scope>NUCLEOTIDE SEQUENCE [LARGE SCALE GENOMIC DNA]</scope>
    <source>
        <strain evidence="6 7">H1</strain>
    </source>
</reference>
<comment type="caution">
    <text evidence="6">The sequence shown here is derived from an EMBL/GenBank/DDBJ whole genome shotgun (WGS) entry which is preliminary data.</text>
</comment>
<evidence type="ECO:0000256" key="2">
    <source>
        <dbReference type="ARBA" id="ARBA00022963"/>
    </source>
</evidence>
<name>A0ABU5IKK9_9BURK</name>
<dbReference type="PANTHER" id="PTHR14226">
    <property type="entry name" value="NEUROPATHY TARGET ESTERASE/SWISS CHEESE D.MELANOGASTER"/>
    <property type="match status" value="1"/>
</dbReference>
<feature type="short sequence motif" description="DGA/G" evidence="4">
    <location>
        <begin position="206"/>
        <end position="208"/>
    </location>
</feature>
<keyword evidence="1 4" id="KW-0378">Hydrolase</keyword>
<evidence type="ECO:0000256" key="4">
    <source>
        <dbReference type="PROSITE-ProRule" id="PRU01161"/>
    </source>
</evidence>
<dbReference type="Gene3D" id="3.40.1090.10">
    <property type="entry name" value="Cytosolic phospholipase A2 catalytic domain"/>
    <property type="match status" value="2"/>
</dbReference>
<dbReference type="InterPro" id="IPR002641">
    <property type="entry name" value="PNPLA_dom"/>
</dbReference>
<dbReference type="Proteomes" id="UP001293718">
    <property type="component" value="Unassembled WGS sequence"/>
</dbReference>
<feature type="domain" description="PNPLA" evidence="5">
    <location>
        <begin position="24"/>
        <end position="219"/>
    </location>
</feature>
<feature type="short sequence motif" description="GXGXXG" evidence="4">
    <location>
        <begin position="28"/>
        <end position="33"/>
    </location>
</feature>
<dbReference type="EMBL" id="JAXOJX010000044">
    <property type="protein sequence ID" value="MDZ5459453.1"/>
    <property type="molecule type" value="Genomic_DNA"/>
</dbReference>
<accession>A0ABU5IKK9</accession>
<dbReference type="Pfam" id="PF01734">
    <property type="entry name" value="Patatin"/>
    <property type="match status" value="1"/>
</dbReference>
<evidence type="ECO:0000256" key="1">
    <source>
        <dbReference type="ARBA" id="ARBA00022801"/>
    </source>
</evidence>
<dbReference type="PANTHER" id="PTHR14226:SF78">
    <property type="entry name" value="SLR0060 PROTEIN"/>
    <property type="match status" value="1"/>
</dbReference>
<organism evidence="6 7">
    <name type="scientific">Azohydromonas lata</name>
    <dbReference type="NCBI Taxonomy" id="45677"/>
    <lineage>
        <taxon>Bacteria</taxon>
        <taxon>Pseudomonadati</taxon>
        <taxon>Pseudomonadota</taxon>
        <taxon>Betaproteobacteria</taxon>
        <taxon>Burkholderiales</taxon>
        <taxon>Sphaerotilaceae</taxon>
        <taxon>Azohydromonas</taxon>
    </lineage>
</organism>
<feature type="active site" description="Proton acceptor" evidence="4">
    <location>
        <position position="206"/>
    </location>
</feature>
<dbReference type="PROSITE" id="PS51635">
    <property type="entry name" value="PNPLA"/>
    <property type="match status" value="1"/>
</dbReference>
<keyword evidence="2 4" id="KW-0442">Lipid degradation</keyword>